<proteinExistence type="predicted"/>
<accession>A0A502L6S0</accession>
<dbReference type="EMBL" id="SAWY01000007">
    <property type="protein sequence ID" value="TPH17693.1"/>
    <property type="molecule type" value="Genomic_DNA"/>
</dbReference>
<protein>
    <submittedName>
        <fullName evidence="2">Uncharacterized protein</fullName>
    </submittedName>
</protein>
<dbReference type="RefSeq" id="WP_140602075.1">
    <property type="nucleotide sequence ID" value="NZ_SAWY01000007.1"/>
</dbReference>
<comment type="caution">
    <text evidence="2">The sequence shown here is derived from an EMBL/GenBank/DDBJ whole genome shotgun (WGS) entry which is preliminary data.</text>
</comment>
<evidence type="ECO:0000256" key="1">
    <source>
        <dbReference type="SAM" id="MobiDB-lite"/>
    </source>
</evidence>
<organism evidence="2 3">
    <name type="scientific">Litorilituus lipolyticus</name>
    <dbReference type="NCBI Taxonomy" id="2491017"/>
    <lineage>
        <taxon>Bacteria</taxon>
        <taxon>Pseudomonadati</taxon>
        <taxon>Pseudomonadota</taxon>
        <taxon>Gammaproteobacteria</taxon>
        <taxon>Alteromonadales</taxon>
        <taxon>Colwelliaceae</taxon>
        <taxon>Litorilituus</taxon>
    </lineage>
</organism>
<gene>
    <name evidence="2" type="ORF">EPA86_03840</name>
</gene>
<sequence>MTSTEQSHFLIFTGKVSDDYNEQNLIALLSSLNLNENLIEKVLIRGEVIHENLSSTKALKLWEQFNNQGVYCKVVKVKPITKKDESTPEQINNSEEIEDSPQSNETLWDEATAQHKTLDLPSLPKLPDFTLLYKKVKGLSTLAKSLIALALTASSVSAYIYSLPEKKPRIVHECNINGRGDVQCFFTNHGTAVGGICVDIFLQRYGSYSGIVYKDGDKVRGSSQVCSGIVQLQDVREMTKPVTFRGQVPYKFCESDDGASWTDVCLYETSVVN</sequence>
<reference evidence="2 3" key="1">
    <citation type="submission" date="2019-01" db="EMBL/GenBank/DDBJ databases">
        <title>Litorilituus lipolytica sp. nov., isolated from intertidal sand of the Yellow Sea in China.</title>
        <authorList>
            <person name="Liu A."/>
        </authorList>
    </citation>
    <scope>NUCLEOTIDE SEQUENCE [LARGE SCALE GENOMIC DNA]</scope>
    <source>
        <strain evidence="2 3">RZ04</strain>
    </source>
</reference>
<feature type="compositionally biased region" description="Polar residues" evidence="1">
    <location>
        <begin position="88"/>
        <end position="104"/>
    </location>
</feature>
<dbReference type="AlphaFoldDB" id="A0A502L6S0"/>
<evidence type="ECO:0000313" key="2">
    <source>
        <dbReference type="EMBL" id="TPH17693.1"/>
    </source>
</evidence>
<feature type="region of interest" description="Disordered" evidence="1">
    <location>
        <begin position="83"/>
        <end position="104"/>
    </location>
</feature>
<evidence type="ECO:0000313" key="3">
    <source>
        <dbReference type="Proteomes" id="UP000315303"/>
    </source>
</evidence>
<keyword evidence="3" id="KW-1185">Reference proteome</keyword>
<dbReference type="Proteomes" id="UP000315303">
    <property type="component" value="Unassembled WGS sequence"/>
</dbReference>
<name>A0A502L6S0_9GAMM</name>